<sequence>MPSQTTGDSWSYTQKGTVGIWKVDDWGKVFDEELQEAEAHFRETVEEEDIKGVIIHFVSADALGSETQSHINNVWSELTQLGDIIRAAYVADGLKGMAVESNVENPDLETESFKSLDEALEWAQEA</sequence>
<accession>M0E8P2</accession>
<reference evidence="1 2" key="1">
    <citation type="journal article" date="2014" name="PLoS Genet.">
        <title>Phylogenetically driven sequencing of extremely halophilic archaea reveals strategies for static and dynamic osmo-response.</title>
        <authorList>
            <person name="Becker E.A."/>
            <person name="Seitzer P.M."/>
            <person name="Tritt A."/>
            <person name="Larsen D."/>
            <person name="Krusor M."/>
            <person name="Yao A.I."/>
            <person name="Wu D."/>
            <person name="Madern D."/>
            <person name="Eisen J.A."/>
            <person name="Darling A.E."/>
            <person name="Facciotti M.T."/>
        </authorList>
    </citation>
    <scope>NUCLEOTIDE SEQUENCE [LARGE SCALE GENOMIC DNA]</scope>
    <source>
        <strain evidence="1 2">DSM 10284</strain>
    </source>
</reference>
<dbReference type="AlphaFoldDB" id="M0E8P2"/>
<dbReference type="RefSeq" id="WP_006114875.1">
    <property type="nucleotide sequence ID" value="NZ_AOJL01000062.1"/>
</dbReference>
<name>M0E8P2_9EURY</name>
<evidence type="ECO:0000313" key="1">
    <source>
        <dbReference type="EMBL" id="ELZ43388.1"/>
    </source>
</evidence>
<dbReference type="EMBL" id="AOJL01000062">
    <property type="protein sequence ID" value="ELZ43388.1"/>
    <property type="molecule type" value="Genomic_DNA"/>
</dbReference>
<dbReference type="Proteomes" id="UP000011509">
    <property type="component" value="Unassembled WGS sequence"/>
</dbReference>
<organism evidence="1 2">
    <name type="scientific">Halorubrum coriense DSM 10284</name>
    <dbReference type="NCBI Taxonomy" id="1227466"/>
    <lineage>
        <taxon>Archaea</taxon>
        <taxon>Methanobacteriati</taxon>
        <taxon>Methanobacteriota</taxon>
        <taxon>Stenosarchaea group</taxon>
        <taxon>Halobacteria</taxon>
        <taxon>Halobacteriales</taxon>
        <taxon>Haloferacaceae</taxon>
        <taxon>Halorubrum</taxon>
    </lineage>
</organism>
<dbReference type="OrthoDB" id="225708at2157"/>
<evidence type="ECO:0000313" key="2">
    <source>
        <dbReference type="Proteomes" id="UP000011509"/>
    </source>
</evidence>
<gene>
    <name evidence="1" type="ORF">C464_16717</name>
</gene>
<evidence type="ECO:0008006" key="3">
    <source>
        <dbReference type="Google" id="ProtNLM"/>
    </source>
</evidence>
<proteinExistence type="predicted"/>
<keyword evidence="2" id="KW-1185">Reference proteome</keyword>
<protein>
    <recommendedName>
        <fullName evidence="3">STAS/SEC14 domain-containing protein</fullName>
    </recommendedName>
</protein>
<comment type="caution">
    <text evidence="1">The sequence shown here is derived from an EMBL/GenBank/DDBJ whole genome shotgun (WGS) entry which is preliminary data.</text>
</comment>